<comment type="caution">
    <text evidence="1">The sequence shown here is derived from an EMBL/GenBank/DDBJ whole genome shotgun (WGS) entry which is preliminary data.</text>
</comment>
<organism evidence="1 2">
    <name type="scientific">Brachionus plicatilis</name>
    <name type="common">Marine rotifer</name>
    <name type="synonym">Brachionus muelleri</name>
    <dbReference type="NCBI Taxonomy" id="10195"/>
    <lineage>
        <taxon>Eukaryota</taxon>
        <taxon>Metazoa</taxon>
        <taxon>Spiralia</taxon>
        <taxon>Gnathifera</taxon>
        <taxon>Rotifera</taxon>
        <taxon>Eurotatoria</taxon>
        <taxon>Monogononta</taxon>
        <taxon>Pseudotrocha</taxon>
        <taxon>Ploima</taxon>
        <taxon>Brachionidae</taxon>
        <taxon>Brachionus</taxon>
    </lineage>
</organism>
<dbReference type="Proteomes" id="UP000276133">
    <property type="component" value="Unassembled WGS sequence"/>
</dbReference>
<protein>
    <submittedName>
        <fullName evidence="1">Uncharacterized protein</fullName>
    </submittedName>
</protein>
<evidence type="ECO:0000313" key="1">
    <source>
        <dbReference type="EMBL" id="RNA14143.1"/>
    </source>
</evidence>
<evidence type="ECO:0000313" key="2">
    <source>
        <dbReference type="Proteomes" id="UP000276133"/>
    </source>
</evidence>
<sequence length="92" mass="10908">MVVEEMWQRVSVIKFRYQLLYIGVDCQTVAPCVCNRMEKSVWMIEFSILKTQLPLGLLAHQIKQDKSRSRIVTSIEKRWRSILLPELIEPLF</sequence>
<name>A0A3M7QS84_BRAPC</name>
<dbReference type="AlphaFoldDB" id="A0A3M7QS84"/>
<proteinExistence type="predicted"/>
<keyword evidence="2" id="KW-1185">Reference proteome</keyword>
<dbReference type="EMBL" id="REGN01005252">
    <property type="protein sequence ID" value="RNA14143.1"/>
    <property type="molecule type" value="Genomic_DNA"/>
</dbReference>
<reference evidence="1 2" key="1">
    <citation type="journal article" date="2018" name="Sci. Rep.">
        <title>Genomic signatures of local adaptation to the degree of environmental predictability in rotifers.</title>
        <authorList>
            <person name="Franch-Gras L."/>
            <person name="Hahn C."/>
            <person name="Garcia-Roger E.M."/>
            <person name="Carmona M.J."/>
            <person name="Serra M."/>
            <person name="Gomez A."/>
        </authorList>
    </citation>
    <scope>NUCLEOTIDE SEQUENCE [LARGE SCALE GENOMIC DNA]</scope>
    <source>
        <strain evidence="1">HYR1</strain>
    </source>
</reference>
<gene>
    <name evidence="1" type="ORF">BpHYR1_010091</name>
</gene>
<accession>A0A3M7QS84</accession>